<protein>
    <submittedName>
        <fullName evidence="1">Uncharacterized protein</fullName>
    </submittedName>
</protein>
<dbReference type="EMBL" id="AP026709">
    <property type="protein sequence ID" value="BDQ38465.1"/>
    <property type="molecule type" value="Genomic_DNA"/>
</dbReference>
<accession>A0ABM8B3S6</accession>
<dbReference type="Proteomes" id="UP001317742">
    <property type="component" value="Chromosome"/>
</dbReference>
<name>A0ABM8B3S6_9BACT</name>
<dbReference type="RefSeq" id="WP_281760962.1">
    <property type="nucleotide sequence ID" value="NZ_AP026709.1"/>
</dbReference>
<gene>
    <name evidence="1" type="ORF">SYK_28250</name>
</gene>
<keyword evidence="2" id="KW-1185">Reference proteome</keyword>
<reference evidence="1 2" key="1">
    <citation type="submission" date="2022-08" db="EMBL/GenBank/DDBJ databases">
        <title>Genome Sequence of the sulphate-reducing bacterium, Pseudodesulfovibrio sp. SYK.</title>
        <authorList>
            <person name="Kondo R."/>
            <person name="Kataoka T."/>
        </authorList>
    </citation>
    <scope>NUCLEOTIDE SEQUENCE [LARGE SCALE GENOMIC DNA]</scope>
    <source>
        <strain evidence="1 2">SYK</strain>
    </source>
</reference>
<organism evidence="1 2">
    <name type="scientific">Pseudodesulfovibrio nedwellii</name>
    <dbReference type="NCBI Taxonomy" id="2973072"/>
    <lineage>
        <taxon>Bacteria</taxon>
        <taxon>Pseudomonadati</taxon>
        <taxon>Thermodesulfobacteriota</taxon>
        <taxon>Desulfovibrionia</taxon>
        <taxon>Desulfovibrionales</taxon>
        <taxon>Desulfovibrionaceae</taxon>
    </lineage>
</organism>
<sequence>MVKRYLVLGSCRVVNTIAYGVGDKIILNKKDLWFTHYIQEHIQKIKHLFGHSSIPSEHKELFVRYEQQNHYGAHSTLRVGDSVNSGTVGLNNSCHFGTLNVVVELPTIRYIKVPVEGRILWGHMTNLDLIRNSPFNHVGGYSTDEEFLELLNEFEQVVIDSILSSAVGEAVNFIYVPHNPFIELKEGGWGISDQRVHISDLIRCHCAKNVRVTRIPVTRCMLYIRNMIEENGGVESMLKDQNHYSLQGRKVAFKYLDALAQ</sequence>
<evidence type="ECO:0000313" key="2">
    <source>
        <dbReference type="Proteomes" id="UP001317742"/>
    </source>
</evidence>
<proteinExistence type="predicted"/>
<evidence type="ECO:0000313" key="1">
    <source>
        <dbReference type="EMBL" id="BDQ38465.1"/>
    </source>
</evidence>